<dbReference type="AlphaFoldDB" id="A0A7J6VXL3"/>
<dbReference type="OrthoDB" id="1938246at2759"/>
<dbReference type="EMBL" id="JABWDY010026148">
    <property type="protein sequence ID" value="KAF5188930.1"/>
    <property type="molecule type" value="Genomic_DNA"/>
</dbReference>
<protein>
    <submittedName>
        <fullName evidence="1">Uncharacterized protein</fullName>
    </submittedName>
</protein>
<organism evidence="1 2">
    <name type="scientific">Thalictrum thalictroides</name>
    <name type="common">Rue-anemone</name>
    <name type="synonym">Anemone thalictroides</name>
    <dbReference type="NCBI Taxonomy" id="46969"/>
    <lineage>
        <taxon>Eukaryota</taxon>
        <taxon>Viridiplantae</taxon>
        <taxon>Streptophyta</taxon>
        <taxon>Embryophyta</taxon>
        <taxon>Tracheophyta</taxon>
        <taxon>Spermatophyta</taxon>
        <taxon>Magnoliopsida</taxon>
        <taxon>Ranunculales</taxon>
        <taxon>Ranunculaceae</taxon>
        <taxon>Thalictroideae</taxon>
        <taxon>Thalictrum</taxon>
    </lineage>
</organism>
<keyword evidence="2" id="KW-1185">Reference proteome</keyword>
<dbReference type="Proteomes" id="UP000554482">
    <property type="component" value="Unassembled WGS sequence"/>
</dbReference>
<gene>
    <name evidence="1" type="ORF">FRX31_021481</name>
</gene>
<reference evidence="1 2" key="1">
    <citation type="submission" date="2020-06" db="EMBL/GenBank/DDBJ databases">
        <title>Transcriptomic and genomic resources for Thalictrum thalictroides and T. hernandezii: Facilitating candidate gene discovery in an emerging model plant lineage.</title>
        <authorList>
            <person name="Arias T."/>
            <person name="Riano-Pachon D.M."/>
            <person name="Di Stilio V.S."/>
        </authorList>
    </citation>
    <scope>NUCLEOTIDE SEQUENCE [LARGE SCALE GENOMIC DNA]</scope>
    <source>
        <strain evidence="2">cv. WT478/WT964</strain>
        <tissue evidence="1">Leaves</tissue>
    </source>
</reference>
<name>A0A7J6VXL3_THATH</name>
<accession>A0A7J6VXL3</accession>
<evidence type="ECO:0000313" key="1">
    <source>
        <dbReference type="EMBL" id="KAF5188930.1"/>
    </source>
</evidence>
<evidence type="ECO:0000313" key="2">
    <source>
        <dbReference type="Proteomes" id="UP000554482"/>
    </source>
</evidence>
<sequence length="152" mass="17828">MHYFAWEIACKPINAGGLRIRDLHMHNQALLGKQVWALQTQDFFWACIMKSRYFPASDFLHARCRTTASKVWKIFFKMQPLIAVGIKWKIGNGRDINLWSDSWIPGHQVSTNPWPQPLNCSLVHVADIIDHTLHIWKHDIIFQWWPPDIATK</sequence>
<proteinExistence type="predicted"/>
<comment type="caution">
    <text evidence="1">The sequence shown here is derived from an EMBL/GenBank/DDBJ whole genome shotgun (WGS) entry which is preliminary data.</text>
</comment>